<dbReference type="AlphaFoldDB" id="A0AAX6FMP0"/>
<gene>
    <name evidence="1" type="ORF">M6B38_410420</name>
</gene>
<name>A0AAX6FMP0_IRIPA</name>
<protein>
    <recommendedName>
        <fullName evidence="3">Fanconi Anaemia group E protein C-terminal domain-containing protein</fullName>
    </recommendedName>
</protein>
<dbReference type="PANTHER" id="PTHR32094:SF5">
    <property type="entry name" value="FANCONI ANEMIA GROUP E PROTEIN"/>
    <property type="match status" value="1"/>
</dbReference>
<comment type="caution">
    <text evidence="1">The sequence shown here is derived from an EMBL/GenBank/DDBJ whole genome shotgun (WGS) entry which is preliminary data.</text>
</comment>
<reference evidence="1" key="2">
    <citation type="submission" date="2023-04" db="EMBL/GenBank/DDBJ databases">
        <authorList>
            <person name="Bruccoleri R.E."/>
            <person name="Oakeley E.J."/>
            <person name="Faust A.-M."/>
            <person name="Dessus-Babus S."/>
            <person name="Altorfer M."/>
            <person name="Burckhardt D."/>
            <person name="Oertli M."/>
            <person name="Naumann U."/>
            <person name="Petersen F."/>
            <person name="Wong J."/>
        </authorList>
    </citation>
    <scope>NUCLEOTIDE SEQUENCE</scope>
    <source>
        <strain evidence="1">GSM-AAB239-AS_SAM_17_03QT</strain>
        <tissue evidence="1">Leaf</tissue>
    </source>
</reference>
<evidence type="ECO:0000313" key="1">
    <source>
        <dbReference type="EMBL" id="KAJ6817666.1"/>
    </source>
</evidence>
<dbReference type="Proteomes" id="UP001140949">
    <property type="component" value="Unassembled WGS sequence"/>
</dbReference>
<dbReference type="InterPro" id="IPR039685">
    <property type="entry name" value="FANCE"/>
</dbReference>
<evidence type="ECO:0008006" key="3">
    <source>
        <dbReference type="Google" id="ProtNLM"/>
    </source>
</evidence>
<dbReference type="EMBL" id="JANAVB010027729">
    <property type="protein sequence ID" value="KAJ6817666.1"/>
    <property type="molecule type" value="Genomic_DNA"/>
</dbReference>
<keyword evidence="2" id="KW-1185">Reference proteome</keyword>
<evidence type="ECO:0000313" key="2">
    <source>
        <dbReference type="Proteomes" id="UP001140949"/>
    </source>
</evidence>
<dbReference type="GO" id="GO:0043240">
    <property type="term" value="C:Fanconi anaemia nuclear complex"/>
    <property type="evidence" value="ECO:0007669"/>
    <property type="project" value="InterPro"/>
</dbReference>
<dbReference type="Gene3D" id="1.25.40.480">
    <property type="match status" value="1"/>
</dbReference>
<sequence length="475" mass="52913">MGGKREVMSKEEEEGMEQWVPLFEIFLNSPFPETEASLWFQQHAPPPTSAFLSFLLQTQTQTQPIIFLQTLPPFVQSRVLSFLAYDSPRFPRAQLRSLASRVLDSDRTPADFWLRRAASNLLDEMPQSHREHDFYSIPKWFPSSTTTTSLLSWLPLSPEQFEATKPSSESPDVVMLEEQEQEIQEEDIQEQVESCSPSPLDPLAIDEAAKLKVALLNSDSTSQTLRIARQVRNVCLAAEAGRRLAMLELIRPWEADDETLSVLLSGLCNDDGTGKGDTDWPVHVLCSVSLPAFLTLTSPASRVLLSATIGFCKLHPVAAVEALAFPLALSGKGINVAVCDVLARVVKECLHPAHVSAFCQRLLCGKDKGRRVVCLPCHRGLISDAVVWTESMFTLFQQILNLGVYLTPDTAHQLVLVIDEVAEKFSRSLKFGNFLLCFVTKCVRAVEFHKALLESAAKKTDTFVTKSIMSKLEVH</sequence>
<dbReference type="GO" id="GO:0036297">
    <property type="term" value="P:interstrand cross-link repair"/>
    <property type="evidence" value="ECO:0007669"/>
    <property type="project" value="InterPro"/>
</dbReference>
<accession>A0AAX6FMP0</accession>
<organism evidence="1 2">
    <name type="scientific">Iris pallida</name>
    <name type="common">Sweet iris</name>
    <dbReference type="NCBI Taxonomy" id="29817"/>
    <lineage>
        <taxon>Eukaryota</taxon>
        <taxon>Viridiplantae</taxon>
        <taxon>Streptophyta</taxon>
        <taxon>Embryophyta</taxon>
        <taxon>Tracheophyta</taxon>
        <taxon>Spermatophyta</taxon>
        <taxon>Magnoliopsida</taxon>
        <taxon>Liliopsida</taxon>
        <taxon>Asparagales</taxon>
        <taxon>Iridaceae</taxon>
        <taxon>Iridoideae</taxon>
        <taxon>Irideae</taxon>
        <taxon>Iris</taxon>
    </lineage>
</organism>
<proteinExistence type="predicted"/>
<dbReference type="PANTHER" id="PTHR32094">
    <property type="entry name" value="FANCONI ANEMIA GROUP E PROTEIN"/>
    <property type="match status" value="1"/>
</dbReference>
<reference evidence="1" key="1">
    <citation type="journal article" date="2023" name="GigaByte">
        <title>Genome assembly of the bearded iris, Iris pallida Lam.</title>
        <authorList>
            <person name="Bruccoleri R.E."/>
            <person name="Oakeley E.J."/>
            <person name="Faust A.M.E."/>
            <person name="Altorfer M."/>
            <person name="Dessus-Babus S."/>
            <person name="Burckhardt D."/>
            <person name="Oertli M."/>
            <person name="Naumann U."/>
            <person name="Petersen F."/>
            <person name="Wong J."/>
        </authorList>
    </citation>
    <scope>NUCLEOTIDE SEQUENCE</scope>
    <source>
        <strain evidence="1">GSM-AAB239-AS_SAM_17_03QT</strain>
    </source>
</reference>